<keyword evidence="2" id="KW-0472">Membrane</keyword>
<keyword evidence="1" id="KW-0378">Hydrolase</keyword>
<accession>S0FHG8</accession>
<comment type="caution">
    <text evidence="4">The sequence shown here is derived from an EMBL/GenBank/DDBJ whole genome shotgun (WGS) entry which is preliminary data.</text>
</comment>
<dbReference type="PATRIC" id="fig|1195236.3.peg.3652"/>
<organism evidence="4 5">
    <name type="scientific">Ruminiclostridium cellobioparum subsp. termitidis CT1112</name>
    <dbReference type="NCBI Taxonomy" id="1195236"/>
    <lineage>
        <taxon>Bacteria</taxon>
        <taxon>Bacillati</taxon>
        <taxon>Bacillota</taxon>
        <taxon>Clostridia</taxon>
        <taxon>Eubacteriales</taxon>
        <taxon>Oscillospiraceae</taxon>
        <taxon>Ruminiclostridium</taxon>
    </lineage>
</organism>
<dbReference type="CDD" id="cd02696">
    <property type="entry name" value="MurNAc-LAA"/>
    <property type="match status" value="1"/>
</dbReference>
<dbReference type="SMART" id="SM00646">
    <property type="entry name" value="Ami_3"/>
    <property type="match status" value="1"/>
</dbReference>
<dbReference type="GO" id="GO:0009253">
    <property type="term" value="P:peptidoglycan catabolic process"/>
    <property type="evidence" value="ECO:0007669"/>
    <property type="project" value="InterPro"/>
</dbReference>
<evidence type="ECO:0000256" key="2">
    <source>
        <dbReference type="SAM" id="Phobius"/>
    </source>
</evidence>
<evidence type="ECO:0000313" key="4">
    <source>
        <dbReference type="EMBL" id="EMS70857.1"/>
    </source>
</evidence>
<dbReference type="Proteomes" id="UP000014155">
    <property type="component" value="Unassembled WGS sequence"/>
</dbReference>
<dbReference type="GO" id="GO:0030288">
    <property type="term" value="C:outer membrane-bounded periplasmic space"/>
    <property type="evidence" value="ECO:0007669"/>
    <property type="project" value="TreeGrafter"/>
</dbReference>
<sequence>MDVNKIIDKLSRKLSQRSLIFIIVFLSLAIIGIIGAYLAKKENPNPSGSLSTSLETVQEKPPLVVIDPGHGGWDPGAMAGDINEKDIVLDISIEIERLLIEKNIDYYMIRTEDIYVSLEDRAQIANEKKGRLFISIHNNSFTDSAQSGILTAYNPYSPNGKDMAKIMQSKIKELGMKNRDIMPRPNLYVLRHTEMPALLLEIGFMSNKKDLKLLTAGDFQKKCAKQVVSGIEDILDKYILDSKATDAEGSPAAD</sequence>
<dbReference type="Gene3D" id="3.40.630.40">
    <property type="entry name" value="Zn-dependent exopeptidases"/>
    <property type="match status" value="1"/>
</dbReference>
<gene>
    <name evidence="4" type="ORF">CTER_3428</name>
</gene>
<dbReference type="SUPFAM" id="SSF53187">
    <property type="entry name" value="Zn-dependent exopeptidases"/>
    <property type="match status" value="1"/>
</dbReference>
<dbReference type="eggNOG" id="COG0860">
    <property type="taxonomic scope" value="Bacteria"/>
</dbReference>
<dbReference type="PANTHER" id="PTHR30404:SF0">
    <property type="entry name" value="N-ACETYLMURAMOYL-L-ALANINE AMIDASE AMIC"/>
    <property type="match status" value="1"/>
</dbReference>
<dbReference type="GO" id="GO:0008745">
    <property type="term" value="F:N-acetylmuramoyl-L-alanine amidase activity"/>
    <property type="evidence" value="ECO:0007669"/>
    <property type="project" value="InterPro"/>
</dbReference>
<dbReference type="Pfam" id="PF01520">
    <property type="entry name" value="Amidase_3"/>
    <property type="match status" value="1"/>
</dbReference>
<feature type="domain" description="MurNAc-LAA" evidence="3">
    <location>
        <begin position="122"/>
        <end position="232"/>
    </location>
</feature>
<dbReference type="STRING" id="1195236.CTER_3428"/>
<feature type="transmembrane region" description="Helical" evidence="2">
    <location>
        <begin position="20"/>
        <end position="39"/>
    </location>
</feature>
<evidence type="ECO:0000259" key="3">
    <source>
        <dbReference type="SMART" id="SM00646"/>
    </source>
</evidence>
<reference evidence="4 5" key="1">
    <citation type="journal article" date="2013" name="Genome Announc.">
        <title>Draft Genome Sequence of the Cellulolytic, Mesophilic, Anaerobic Bacterium Clostridium termitidis Strain CT1112 (DSM 5398).</title>
        <authorList>
            <person name="Lal S."/>
            <person name="Ramachandran U."/>
            <person name="Zhang X."/>
            <person name="Munir R."/>
            <person name="Sparling R."/>
            <person name="Levin D.B."/>
        </authorList>
    </citation>
    <scope>NUCLEOTIDE SEQUENCE [LARGE SCALE GENOMIC DNA]</scope>
    <source>
        <strain evidence="4 5">CT1112</strain>
    </source>
</reference>
<evidence type="ECO:0000256" key="1">
    <source>
        <dbReference type="ARBA" id="ARBA00022801"/>
    </source>
</evidence>
<protein>
    <submittedName>
        <fullName evidence="4">N-acetylmuramoyl-L-alanine amidase</fullName>
    </submittedName>
</protein>
<dbReference type="InterPro" id="IPR002508">
    <property type="entry name" value="MurNAc-LAA_cat"/>
</dbReference>
<keyword evidence="2" id="KW-1133">Transmembrane helix</keyword>
<dbReference type="AlphaFoldDB" id="S0FHG8"/>
<keyword evidence="2" id="KW-0812">Transmembrane</keyword>
<evidence type="ECO:0000313" key="5">
    <source>
        <dbReference type="Proteomes" id="UP000014155"/>
    </source>
</evidence>
<dbReference type="InterPro" id="IPR050695">
    <property type="entry name" value="N-acetylmuramoyl_amidase_3"/>
</dbReference>
<dbReference type="RefSeq" id="WP_004627720.1">
    <property type="nucleotide sequence ID" value="NZ_AORV01000046.1"/>
</dbReference>
<proteinExistence type="predicted"/>
<name>S0FHG8_RUMCE</name>
<keyword evidence="5" id="KW-1185">Reference proteome</keyword>
<dbReference type="EMBL" id="AORV01000046">
    <property type="protein sequence ID" value="EMS70857.1"/>
    <property type="molecule type" value="Genomic_DNA"/>
</dbReference>
<dbReference type="PANTHER" id="PTHR30404">
    <property type="entry name" value="N-ACETYLMURAMOYL-L-ALANINE AMIDASE"/>
    <property type="match status" value="1"/>
</dbReference>